<feature type="domain" description="N-acetyltransferase" evidence="4">
    <location>
        <begin position="33"/>
        <end position="179"/>
    </location>
</feature>
<dbReference type="Gene3D" id="3.40.630.30">
    <property type="match status" value="1"/>
</dbReference>
<dbReference type="EMBL" id="OBML01000015">
    <property type="protein sequence ID" value="SOC25816.1"/>
    <property type="molecule type" value="Genomic_DNA"/>
</dbReference>
<feature type="compositionally biased region" description="Basic and acidic residues" evidence="3">
    <location>
        <begin position="24"/>
        <end position="35"/>
    </location>
</feature>
<dbReference type="Pfam" id="PF11814">
    <property type="entry name" value="DUF3335"/>
    <property type="match status" value="1"/>
</dbReference>
<dbReference type="Gene3D" id="3.90.70.10">
    <property type="entry name" value="Cysteine proteinases"/>
    <property type="match status" value="1"/>
</dbReference>
<dbReference type="SUPFAM" id="SSF55729">
    <property type="entry name" value="Acyl-CoA N-acyltransferases (Nat)"/>
    <property type="match status" value="1"/>
</dbReference>
<dbReference type="STRING" id="538381.GCA_001696535_01013"/>
<dbReference type="InterPro" id="IPR021770">
    <property type="entry name" value="DUF3335"/>
</dbReference>
<dbReference type="AlphaFoldDB" id="A0A285TQS6"/>
<organism evidence="5 6">
    <name type="scientific">Stappia indica</name>
    <dbReference type="NCBI Taxonomy" id="538381"/>
    <lineage>
        <taxon>Bacteria</taxon>
        <taxon>Pseudomonadati</taxon>
        <taxon>Pseudomonadota</taxon>
        <taxon>Alphaproteobacteria</taxon>
        <taxon>Hyphomicrobiales</taxon>
        <taxon>Stappiaceae</taxon>
        <taxon>Stappia</taxon>
    </lineage>
</organism>
<evidence type="ECO:0000256" key="2">
    <source>
        <dbReference type="ARBA" id="ARBA00023315"/>
    </source>
</evidence>
<keyword evidence="5" id="KW-0689">Ribosomal protein</keyword>
<dbReference type="InterPro" id="IPR016181">
    <property type="entry name" value="Acyl_CoA_acyltransferase"/>
</dbReference>
<dbReference type="Proteomes" id="UP000219331">
    <property type="component" value="Unassembled WGS sequence"/>
</dbReference>
<evidence type="ECO:0000256" key="3">
    <source>
        <dbReference type="SAM" id="MobiDB-lite"/>
    </source>
</evidence>
<evidence type="ECO:0000313" key="5">
    <source>
        <dbReference type="EMBL" id="SOC25816.1"/>
    </source>
</evidence>
<dbReference type="RefSeq" id="WP_244297627.1">
    <property type="nucleotide sequence ID" value="NZ_OBML01000015.1"/>
</dbReference>
<dbReference type="GO" id="GO:0005840">
    <property type="term" value="C:ribosome"/>
    <property type="evidence" value="ECO:0007669"/>
    <property type="project" value="UniProtKB-KW"/>
</dbReference>
<keyword evidence="5" id="KW-0687">Ribonucleoprotein</keyword>
<dbReference type="PROSITE" id="PS51186">
    <property type="entry name" value="GNAT"/>
    <property type="match status" value="1"/>
</dbReference>
<protein>
    <submittedName>
        <fullName evidence="5">Ribosomal protein S18 acetylase RimI</fullName>
    </submittedName>
</protein>
<dbReference type="GO" id="GO:0016747">
    <property type="term" value="F:acyltransferase activity, transferring groups other than amino-acyl groups"/>
    <property type="evidence" value="ECO:0007669"/>
    <property type="project" value="InterPro"/>
</dbReference>
<evidence type="ECO:0000313" key="6">
    <source>
        <dbReference type="Proteomes" id="UP000219331"/>
    </source>
</evidence>
<feature type="region of interest" description="Disordered" evidence="3">
    <location>
        <begin position="1"/>
        <end position="35"/>
    </location>
</feature>
<reference evidence="5 6" key="1">
    <citation type="submission" date="2017-08" db="EMBL/GenBank/DDBJ databases">
        <authorList>
            <person name="de Groot N.N."/>
        </authorList>
    </citation>
    <scope>NUCLEOTIDE SEQUENCE [LARGE SCALE GENOMIC DNA]</scope>
    <source>
        <strain evidence="5 6">USBA 352</strain>
    </source>
</reference>
<sequence length="395" mass="43452">MNTLETGPAPAPEAGRDSAPGTDPEPRPGGDRPTLRAARPEDLAALVEVEEACFAQDRISRRSFRRFLESSGASFVIAERAGKIIGYALLLFRSGTALARLYSFALREEMRGFGYGRALLAAAEADAFARDRIVLRLEVREDNATARGLYTKAGYRVHGRVADYYEDGTAALRMEKLLHDEGAAPSAVPYHAQTSEFTCGPACLMMALKHFDPATELGEKLELRLWRESTTIYLASGHGGCGPFGLAVAAANRGLSAEVRLSPPGHLFISSVRDPDKQRVMQTVQDDYRAEARRLGIPAMEEQLPARALAEEVRAGALAIVLISEYRMLGRRGPHWVLVQGEDARHLFIHDPWLGYEGYETPQDASNLPVPDAEFDRMARWGKPPVRAQIILRKG</sequence>
<dbReference type="InterPro" id="IPR050832">
    <property type="entry name" value="Bact_Acetyltransf"/>
</dbReference>
<dbReference type="PANTHER" id="PTHR43877:SF2">
    <property type="entry name" value="AMINOALKYLPHOSPHONATE N-ACETYLTRANSFERASE-RELATED"/>
    <property type="match status" value="1"/>
</dbReference>
<evidence type="ECO:0000259" key="4">
    <source>
        <dbReference type="PROSITE" id="PS51186"/>
    </source>
</evidence>
<name>A0A285TQS6_9HYPH</name>
<keyword evidence="6" id="KW-1185">Reference proteome</keyword>
<proteinExistence type="predicted"/>
<keyword evidence="1" id="KW-0808">Transferase</keyword>
<dbReference type="PANTHER" id="PTHR43877">
    <property type="entry name" value="AMINOALKYLPHOSPHONATE N-ACETYLTRANSFERASE-RELATED-RELATED"/>
    <property type="match status" value="1"/>
</dbReference>
<dbReference type="InterPro" id="IPR000182">
    <property type="entry name" value="GNAT_dom"/>
</dbReference>
<accession>A0A285TQS6</accession>
<gene>
    <name evidence="5" type="ORF">SAMN05421512_11528</name>
</gene>
<dbReference type="Pfam" id="PF13673">
    <property type="entry name" value="Acetyltransf_10"/>
    <property type="match status" value="1"/>
</dbReference>
<evidence type="ECO:0000256" key="1">
    <source>
        <dbReference type="ARBA" id="ARBA00022679"/>
    </source>
</evidence>
<keyword evidence="2" id="KW-0012">Acyltransferase</keyword>